<evidence type="ECO:0000313" key="2">
    <source>
        <dbReference type="Proteomes" id="UP001152320"/>
    </source>
</evidence>
<keyword evidence="2" id="KW-1185">Reference proteome</keyword>
<dbReference type="EMBL" id="JAIZAY010000008">
    <property type="protein sequence ID" value="KAJ8037195.1"/>
    <property type="molecule type" value="Genomic_DNA"/>
</dbReference>
<dbReference type="AlphaFoldDB" id="A0A9Q1C2E5"/>
<reference evidence="1" key="1">
    <citation type="submission" date="2021-10" db="EMBL/GenBank/DDBJ databases">
        <title>Tropical sea cucumber genome reveals ecological adaptation and Cuvierian tubules defense mechanism.</title>
        <authorList>
            <person name="Chen T."/>
        </authorList>
    </citation>
    <scope>NUCLEOTIDE SEQUENCE</scope>
    <source>
        <strain evidence="1">Nanhai2018</strain>
        <tissue evidence="1">Muscle</tissue>
    </source>
</reference>
<organism evidence="1 2">
    <name type="scientific">Holothuria leucospilota</name>
    <name type="common">Black long sea cucumber</name>
    <name type="synonym">Mertensiothuria leucospilota</name>
    <dbReference type="NCBI Taxonomy" id="206669"/>
    <lineage>
        <taxon>Eukaryota</taxon>
        <taxon>Metazoa</taxon>
        <taxon>Echinodermata</taxon>
        <taxon>Eleutherozoa</taxon>
        <taxon>Echinozoa</taxon>
        <taxon>Holothuroidea</taxon>
        <taxon>Aspidochirotacea</taxon>
        <taxon>Aspidochirotida</taxon>
        <taxon>Holothuriidae</taxon>
        <taxon>Holothuria</taxon>
    </lineage>
</organism>
<sequence length="462" mass="53401">MSNDKLNWKDAPCHFTWGMDRTVQKVHESSSVFQGENAELYSDDEESCYMFVYLAYLEFLVCRNVDQKFDGSLDKADKIIGKMRDESGKRAFQLVSLANRAWILSMSGESPEAIASVTSQLLKVYGDYLSDNNKKETAYLNAIEAFALRRILLNEKSEEKYQFAIRVIPDIAMWYYELERVAGSSPMMNSSQKTRAKIKHFKKALQFKPDYIRCMVKLIDCYLRVGNVRDARVELNHLEQYDTSGIATAICVRASFYNTVNDNDKALRILFKAEKLNHSDIDKNIAITYILKSKSVSPLKRNKYLKDALTYVEKCLLKHPGSYYGIATKFEVLCLLKESTDIVENFLRKLIVDRPLPPSHLLSLFLKMMKIFEEANKFNPHPDHEIVLTLYENMVQVALQGCLKNDDNGEMILSATVKVILNEAKTFVDRYLKKNRNVLNERNERFLELNERLLPYLNNDAI</sequence>
<proteinExistence type="predicted"/>
<accession>A0A9Q1C2E5</accession>
<protein>
    <submittedName>
        <fullName evidence="1">Uncharacterized protein</fullName>
    </submittedName>
</protein>
<dbReference type="SUPFAM" id="SSF48452">
    <property type="entry name" value="TPR-like"/>
    <property type="match status" value="2"/>
</dbReference>
<name>A0A9Q1C2E5_HOLLE</name>
<comment type="caution">
    <text evidence="1">The sequence shown here is derived from an EMBL/GenBank/DDBJ whole genome shotgun (WGS) entry which is preliminary data.</text>
</comment>
<dbReference type="InterPro" id="IPR011990">
    <property type="entry name" value="TPR-like_helical_dom_sf"/>
</dbReference>
<dbReference type="Gene3D" id="1.25.40.10">
    <property type="entry name" value="Tetratricopeptide repeat domain"/>
    <property type="match status" value="1"/>
</dbReference>
<evidence type="ECO:0000313" key="1">
    <source>
        <dbReference type="EMBL" id="KAJ8037195.1"/>
    </source>
</evidence>
<dbReference type="Proteomes" id="UP001152320">
    <property type="component" value="Chromosome 8"/>
</dbReference>
<gene>
    <name evidence="1" type="ORF">HOLleu_17949</name>
</gene>
<dbReference type="OrthoDB" id="10043504at2759"/>